<reference evidence="2 3" key="1">
    <citation type="submission" date="2021-06" db="EMBL/GenBank/DDBJ databases">
        <authorList>
            <person name="Palmer J.M."/>
        </authorList>
    </citation>
    <scope>NUCLEOTIDE SEQUENCE [LARGE SCALE GENOMIC DNA]</scope>
    <source>
        <strain evidence="3">if_2019</strain>
        <tissue evidence="2">Muscle</tissue>
    </source>
</reference>
<evidence type="ECO:0000313" key="2">
    <source>
        <dbReference type="EMBL" id="MEQ2246364.1"/>
    </source>
</evidence>
<gene>
    <name evidence="2" type="ORF">ILYODFUR_037745</name>
</gene>
<organism evidence="2 3">
    <name type="scientific">Ilyodon furcidens</name>
    <name type="common">goldbreast splitfin</name>
    <dbReference type="NCBI Taxonomy" id="33524"/>
    <lineage>
        <taxon>Eukaryota</taxon>
        <taxon>Metazoa</taxon>
        <taxon>Chordata</taxon>
        <taxon>Craniata</taxon>
        <taxon>Vertebrata</taxon>
        <taxon>Euteleostomi</taxon>
        <taxon>Actinopterygii</taxon>
        <taxon>Neopterygii</taxon>
        <taxon>Teleostei</taxon>
        <taxon>Neoteleostei</taxon>
        <taxon>Acanthomorphata</taxon>
        <taxon>Ovalentaria</taxon>
        <taxon>Atherinomorphae</taxon>
        <taxon>Cyprinodontiformes</taxon>
        <taxon>Goodeidae</taxon>
        <taxon>Ilyodon</taxon>
    </lineage>
</organism>
<evidence type="ECO:0000313" key="3">
    <source>
        <dbReference type="Proteomes" id="UP001482620"/>
    </source>
</evidence>
<comment type="caution">
    <text evidence="2">The sequence shown here is derived from an EMBL/GenBank/DDBJ whole genome shotgun (WGS) entry which is preliminary data.</text>
</comment>
<dbReference type="Proteomes" id="UP001482620">
    <property type="component" value="Unassembled WGS sequence"/>
</dbReference>
<dbReference type="EMBL" id="JAHRIQ010078126">
    <property type="protein sequence ID" value="MEQ2246364.1"/>
    <property type="molecule type" value="Genomic_DNA"/>
</dbReference>
<feature type="region of interest" description="Disordered" evidence="1">
    <location>
        <begin position="26"/>
        <end position="54"/>
    </location>
</feature>
<protein>
    <submittedName>
        <fullName evidence="2">Uncharacterized protein</fullName>
    </submittedName>
</protein>
<proteinExistence type="predicted"/>
<accession>A0ABV0UMC7</accession>
<feature type="region of interest" description="Disordered" evidence="1">
    <location>
        <begin position="70"/>
        <end position="109"/>
    </location>
</feature>
<name>A0ABV0UMC7_9TELE</name>
<sequence>MKNKDFLFCLHLKKGFLWLRGMRPSPSGPTTCRGNHEGPVQRGSGSGQRWRPRRPDLRVLRPALGKWNVSSWMPPSGGVPGTFQQEEDQGTTQDRLCLSAGLGPPEYDE</sequence>
<keyword evidence="3" id="KW-1185">Reference proteome</keyword>
<evidence type="ECO:0000256" key="1">
    <source>
        <dbReference type="SAM" id="MobiDB-lite"/>
    </source>
</evidence>